<dbReference type="OrthoDB" id="14446at2759"/>
<dbReference type="InterPro" id="IPR017932">
    <property type="entry name" value="GATase_2_dom"/>
</dbReference>
<dbReference type="InterPro" id="IPR052373">
    <property type="entry name" value="Gamma-glu_amide_hydrolase"/>
</dbReference>
<dbReference type="AlphaFoldDB" id="A0A1V9ZWY7"/>
<sequence>MATQHDNQIEEIDGKASERLKMVHSSPELDIEEQVNDESDEEINEEASIDGKDFAMFKVLVVGMAKSGKTSLIRRFVHGTFADIYKTTVGADYSDKTLAIDDTLDVCLQIWDIAGQDRFAHLTRRYFTNADAAVIVCDITSQPTIAAVVDWKRELDACCEALFPVLLVANKCDLLHDVPQALEYGASIQKMVMETGIEDWFRVSAKSGEKVDEAMDLLVKRMTMCRMTIYKGLGLDQSILLADLIVKPKHSIIHQSYNCTERFHNTGLPSQLNADGFGIGWYAEKLYSNKQREYDEVMPSPKKQCRHSDSVDGVVVPRNREYETPCVFTSISPAWNNRNLVQLADKVSSPLFFAHVRAASIGSLTSETNCHPFTFDKYLFMHNGGVSDFSKIKRRLIDRLSEVAYDMIRGSTDSEHCFALYLTELEKIGPLEGEFTGKEMRSAMFNTIRIINALCRETGITEPSLLNFAVTDGDTLIATRYVNVDSSAAASLYFTSGSRWIRSVERPKEYIMQRHNKEEKVFVMASERLSNELGDWLEVPKNAIVTVSAEMNIQICPIKNLLDDEVEPDLLKNKSTAL</sequence>
<dbReference type="CDD" id="cd01908">
    <property type="entry name" value="YafJ"/>
    <property type="match status" value="1"/>
</dbReference>
<dbReference type="PROSITE" id="PS51419">
    <property type="entry name" value="RAB"/>
    <property type="match status" value="1"/>
</dbReference>
<evidence type="ECO:0000313" key="4">
    <source>
        <dbReference type="Proteomes" id="UP000243217"/>
    </source>
</evidence>
<dbReference type="PANTHER" id="PTHR43187:SF1">
    <property type="entry name" value="GLUTAMINE AMIDOTRANSFERASE DUG3-RELATED"/>
    <property type="match status" value="1"/>
</dbReference>
<accession>A0A1V9ZWY7</accession>
<protein>
    <recommendedName>
        <fullName evidence="2">Glutamine amidotransferase type-2 domain-containing protein</fullName>
    </recommendedName>
</protein>
<evidence type="ECO:0000259" key="2">
    <source>
        <dbReference type="PROSITE" id="PS51278"/>
    </source>
</evidence>
<dbReference type="PROSITE" id="PS51421">
    <property type="entry name" value="RAS"/>
    <property type="match status" value="1"/>
</dbReference>
<dbReference type="STRING" id="74557.A0A1V9ZWY7"/>
<evidence type="ECO:0000256" key="1">
    <source>
        <dbReference type="ARBA" id="ARBA00022962"/>
    </source>
</evidence>
<evidence type="ECO:0000313" key="3">
    <source>
        <dbReference type="EMBL" id="OQS02528.1"/>
    </source>
</evidence>
<dbReference type="Proteomes" id="UP000243217">
    <property type="component" value="Unassembled WGS sequence"/>
</dbReference>
<dbReference type="SUPFAM" id="SSF52540">
    <property type="entry name" value="P-loop containing nucleoside triphosphate hydrolases"/>
    <property type="match status" value="1"/>
</dbReference>
<dbReference type="SMART" id="SM00175">
    <property type="entry name" value="RAB"/>
    <property type="match status" value="1"/>
</dbReference>
<dbReference type="InterPro" id="IPR029055">
    <property type="entry name" value="Ntn_hydrolases_N"/>
</dbReference>
<name>A0A1V9ZWY7_9STRA</name>
<dbReference type="InterPro" id="IPR026869">
    <property type="entry name" value="EgtC-like"/>
</dbReference>
<dbReference type="InterPro" id="IPR001806">
    <property type="entry name" value="Small_GTPase"/>
</dbReference>
<dbReference type="Gene3D" id="3.40.50.300">
    <property type="entry name" value="P-loop containing nucleotide triphosphate hydrolases"/>
    <property type="match status" value="1"/>
</dbReference>
<reference evidence="3 4" key="1">
    <citation type="journal article" date="2014" name="Genome Biol. Evol.">
        <title>The secreted proteins of Achlya hypogyna and Thraustotheca clavata identify the ancestral oomycete secretome and reveal gene acquisitions by horizontal gene transfer.</title>
        <authorList>
            <person name="Misner I."/>
            <person name="Blouin N."/>
            <person name="Leonard G."/>
            <person name="Richards T.A."/>
            <person name="Lane C.E."/>
        </authorList>
    </citation>
    <scope>NUCLEOTIDE SEQUENCE [LARGE SCALE GENOMIC DNA]</scope>
    <source>
        <strain evidence="3 4">ATCC 34112</strain>
    </source>
</reference>
<dbReference type="GO" id="GO:0061672">
    <property type="term" value="C:glutathione hydrolase complex"/>
    <property type="evidence" value="ECO:0007669"/>
    <property type="project" value="TreeGrafter"/>
</dbReference>
<dbReference type="SMART" id="SM00176">
    <property type="entry name" value="RAN"/>
    <property type="match status" value="1"/>
</dbReference>
<dbReference type="Gene3D" id="3.60.20.10">
    <property type="entry name" value="Glutamine Phosphoribosylpyrophosphate, subunit 1, domain 1"/>
    <property type="match status" value="1"/>
</dbReference>
<dbReference type="GO" id="GO:0005737">
    <property type="term" value="C:cytoplasm"/>
    <property type="evidence" value="ECO:0007669"/>
    <property type="project" value="TreeGrafter"/>
</dbReference>
<dbReference type="Pfam" id="PF00071">
    <property type="entry name" value="Ras"/>
    <property type="match status" value="1"/>
</dbReference>
<dbReference type="InterPro" id="IPR027417">
    <property type="entry name" value="P-loop_NTPase"/>
</dbReference>
<dbReference type="InterPro" id="IPR005225">
    <property type="entry name" value="Small_GTP-bd"/>
</dbReference>
<dbReference type="SMART" id="SM00173">
    <property type="entry name" value="RAS"/>
    <property type="match status" value="1"/>
</dbReference>
<dbReference type="GO" id="GO:0005525">
    <property type="term" value="F:GTP binding"/>
    <property type="evidence" value="ECO:0007669"/>
    <property type="project" value="InterPro"/>
</dbReference>
<proteinExistence type="predicted"/>
<dbReference type="FunFam" id="3.40.50.300:FF:001447">
    <property type="entry name" value="Ras-related protein Rab-1B"/>
    <property type="match status" value="1"/>
</dbReference>
<dbReference type="PRINTS" id="PR00449">
    <property type="entry name" value="RASTRNSFRMNG"/>
</dbReference>
<dbReference type="PROSITE" id="PS51278">
    <property type="entry name" value="GATASE_TYPE_2"/>
    <property type="match status" value="1"/>
</dbReference>
<dbReference type="EMBL" id="JNBS01001117">
    <property type="protein sequence ID" value="OQS02528.1"/>
    <property type="molecule type" value="Genomic_DNA"/>
</dbReference>
<dbReference type="NCBIfam" id="TIGR00231">
    <property type="entry name" value="small_GTP"/>
    <property type="match status" value="1"/>
</dbReference>
<dbReference type="GO" id="GO:0006751">
    <property type="term" value="P:glutathione catabolic process"/>
    <property type="evidence" value="ECO:0007669"/>
    <property type="project" value="TreeGrafter"/>
</dbReference>
<comment type="caution">
    <text evidence="3">The sequence shown here is derived from an EMBL/GenBank/DDBJ whole genome shotgun (WGS) entry which is preliminary data.</text>
</comment>
<feature type="domain" description="Glutamine amidotransferase type-2" evidence="2">
    <location>
        <begin position="225"/>
        <end position="550"/>
    </location>
</feature>
<keyword evidence="1" id="KW-0315">Glutamine amidotransferase</keyword>
<dbReference type="PANTHER" id="PTHR43187">
    <property type="entry name" value="GLUTAMINE AMIDOTRANSFERASE DUG3-RELATED"/>
    <property type="match status" value="1"/>
</dbReference>
<organism evidence="3 4">
    <name type="scientific">Thraustotheca clavata</name>
    <dbReference type="NCBI Taxonomy" id="74557"/>
    <lineage>
        <taxon>Eukaryota</taxon>
        <taxon>Sar</taxon>
        <taxon>Stramenopiles</taxon>
        <taxon>Oomycota</taxon>
        <taxon>Saprolegniomycetes</taxon>
        <taxon>Saprolegniales</taxon>
        <taxon>Achlyaceae</taxon>
        <taxon>Thraustotheca</taxon>
    </lineage>
</organism>
<dbReference type="SMART" id="SM00174">
    <property type="entry name" value="RHO"/>
    <property type="match status" value="1"/>
</dbReference>
<gene>
    <name evidence="3" type="ORF">THRCLA_05104</name>
</gene>
<dbReference type="GO" id="GO:0008242">
    <property type="term" value="F:omega peptidase activity"/>
    <property type="evidence" value="ECO:0007669"/>
    <property type="project" value="TreeGrafter"/>
</dbReference>
<dbReference type="GO" id="GO:0003924">
    <property type="term" value="F:GTPase activity"/>
    <property type="evidence" value="ECO:0007669"/>
    <property type="project" value="InterPro"/>
</dbReference>
<keyword evidence="4" id="KW-1185">Reference proteome</keyword>
<dbReference type="Pfam" id="PF13230">
    <property type="entry name" value="GATase_4"/>
    <property type="match status" value="1"/>
</dbReference>
<dbReference type="SUPFAM" id="SSF56235">
    <property type="entry name" value="N-terminal nucleophile aminohydrolases (Ntn hydrolases)"/>
    <property type="match status" value="1"/>
</dbReference>